<dbReference type="AlphaFoldDB" id="A0A2H0B3Q8"/>
<dbReference type="EMBL" id="PCSQ01000062">
    <property type="protein sequence ID" value="PIP52303.1"/>
    <property type="molecule type" value="Genomic_DNA"/>
</dbReference>
<reference evidence="1 2" key="1">
    <citation type="submission" date="2017-09" db="EMBL/GenBank/DDBJ databases">
        <title>Depth-based differentiation of microbial function through sediment-hosted aquifers and enrichment of novel symbionts in the deep terrestrial subsurface.</title>
        <authorList>
            <person name="Probst A.J."/>
            <person name="Ladd B."/>
            <person name="Jarett J.K."/>
            <person name="Geller-Mcgrath D.E."/>
            <person name="Sieber C.M."/>
            <person name="Emerson J.B."/>
            <person name="Anantharaman K."/>
            <person name="Thomas B.C."/>
            <person name="Malmstrom R."/>
            <person name="Stieglmeier M."/>
            <person name="Klingl A."/>
            <person name="Woyke T."/>
            <person name="Ryan C.M."/>
            <person name="Banfield J.F."/>
        </authorList>
    </citation>
    <scope>NUCLEOTIDE SEQUENCE [LARGE SCALE GENOMIC DNA]</scope>
    <source>
        <strain evidence="1">CG23_combo_of_CG06-09_8_20_14_all_47_9</strain>
    </source>
</reference>
<accession>A0A2H0B3Q8</accession>
<protein>
    <submittedName>
        <fullName evidence="1">Uncharacterized protein</fullName>
    </submittedName>
</protein>
<dbReference type="Proteomes" id="UP000231081">
    <property type="component" value="Unassembled WGS sequence"/>
</dbReference>
<evidence type="ECO:0000313" key="2">
    <source>
        <dbReference type="Proteomes" id="UP000231081"/>
    </source>
</evidence>
<proteinExistence type="predicted"/>
<name>A0A2H0B3Q8_9BACT</name>
<comment type="caution">
    <text evidence="1">The sequence shown here is derived from an EMBL/GenBank/DDBJ whole genome shotgun (WGS) entry which is preliminary data.</text>
</comment>
<organism evidence="1 2">
    <name type="scientific">Candidatus Beckwithbacteria bacterium CG23_combo_of_CG06-09_8_20_14_all_47_9</name>
    <dbReference type="NCBI Taxonomy" id="1974498"/>
    <lineage>
        <taxon>Bacteria</taxon>
        <taxon>Candidatus Beckwithiibacteriota</taxon>
    </lineage>
</organism>
<evidence type="ECO:0000313" key="1">
    <source>
        <dbReference type="EMBL" id="PIP52303.1"/>
    </source>
</evidence>
<gene>
    <name evidence="1" type="ORF">COX09_02380</name>
</gene>
<sequence length="298" mass="31061">MAAQDVLAQANDLCYNLACEIGHGTWEQWMSVYKMDGWIVDSSGVLQAIGASQASCDPGDANFQMLEALGDSAESEQFFNINLAADPDVIDVCGVSPQPAELARVLEVNAGLAGQLPDPGIIPAVPTEAVLPEIPPGIASPDGVIPGVEPGAPPVDYDGYVLPVCVGIVISAGAIWGVAAGIGVLKNYSADIGLGEVDKPKTKIVPVEAKPDTENTGGDDIFSTWSDGDRQCWVDQQAGIVPPAEINIDVLLNLSSIKHSPGIKAGTPEWDRAADAKFAADHEAANTAAKIIAAREQW</sequence>